<dbReference type="PROSITE" id="PS00375">
    <property type="entry name" value="UDPGT"/>
    <property type="match status" value="1"/>
</dbReference>
<feature type="compositionally biased region" description="Polar residues" evidence="5">
    <location>
        <begin position="13"/>
        <end position="23"/>
    </location>
</feature>
<dbReference type="Proteomes" id="UP000583929">
    <property type="component" value="Unassembled WGS sequence"/>
</dbReference>
<dbReference type="CDD" id="cd03784">
    <property type="entry name" value="GT1_Gtf-like"/>
    <property type="match status" value="1"/>
</dbReference>
<dbReference type="EMBL" id="JAATIQ010000434">
    <property type="protein sequence ID" value="KAF4356181.1"/>
    <property type="molecule type" value="Genomic_DNA"/>
</dbReference>
<accession>A0A7J6ED01</accession>
<dbReference type="PANTHER" id="PTHR48044:SF22">
    <property type="entry name" value="GLYCOSYLTRANSFERASE"/>
    <property type="match status" value="1"/>
</dbReference>
<dbReference type="InterPro" id="IPR035595">
    <property type="entry name" value="UDP_glycos_trans_CS"/>
</dbReference>
<organism evidence="7 8">
    <name type="scientific">Cannabis sativa</name>
    <name type="common">Hemp</name>
    <name type="synonym">Marijuana</name>
    <dbReference type="NCBI Taxonomy" id="3483"/>
    <lineage>
        <taxon>Eukaryota</taxon>
        <taxon>Viridiplantae</taxon>
        <taxon>Streptophyta</taxon>
        <taxon>Embryophyta</taxon>
        <taxon>Tracheophyta</taxon>
        <taxon>Spermatophyta</taxon>
        <taxon>Magnoliopsida</taxon>
        <taxon>eudicotyledons</taxon>
        <taxon>Gunneridae</taxon>
        <taxon>Pentapetalae</taxon>
        <taxon>rosids</taxon>
        <taxon>fabids</taxon>
        <taxon>Rosales</taxon>
        <taxon>Cannabaceae</taxon>
        <taxon>Cannabis</taxon>
    </lineage>
</organism>
<evidence type="ECO:0000256" key="5">
    <source>
        <dbReference type="SAM" id="MobiDB-lite"/>
    </source>
</evidence>
<name>A0A7J6ED01_CANSA</name>
<comment type="similarity">
    <text evidence="1 3">Belongs to the UDP-glycosyltransferase family.</text>
</comment>
<evidence type="ECO:0000256" key="1">
    <source>
        <dbReference type="ARBA" id="ARBA00009995"/>
    </source>
</evidence>
<protein>
    <recommendedName>
        <fullName evidence="4">Glycosyltransferase</fullName>
        <ecNumber evidence="4">2.4.1.-</ecNumber>
    </recommendedName>
</protein>
<proteinExistence type="inferred from homology"/>
<dbReference type="InterPro" id="IPR058980">
    <property type="entry name" value="Glyco_transf_N"/>
</dbReference>
<gene>
    <name evidence="7" type="ORF">G4B88_015370</name>
</gene>
<keyword evidence="2 3" id="KW-0808">Transferase</keyword>
<dbReference type="AlphaFoldDB" id="A0A7J6ED01"/>
<evidence type="ECO:0000256" key="4">
    <source>
        <dbReference type="RuleBase" id="RU362057"/>
    </source>
</evidence>
<dbReference type="Gene3D" id="3.40.50.2000">
    <property type="entry name" value="Glycogen Phosphorylase B"/>
    <property type="match status" value="2"/>
</dbReference>
<dbReference type="PANTHER" id="PTHR48044">
    <property type="entry name" value="GLYCOSYLTRANSFERASE"/>
    <property type="match status" value="1"/>
</dbReference>
<evidence type="ECO:0000256" key="2">
    <source>
        <dbReference type="ARBA" id="ARBA00022679"/>
    </source>
</evidence>
<dbReference type="SUPFAM" id="SSF53756">
    <property type="entry name" value="UDP-Glycosyltransferase/glycogen phosphorylase"/>
    <property type="match status" value="1"/>
</dbReference>
<reference evidence="7 8" key="1">
    <citation type="journal article" date="2020" name="bioRxiv">
        <title>Sequence and annotation of 42 cannabis genomes reveals extensive copy number variation in cannabinoid synthesis and pathogen resistance genes.</title>
        <authorList>
            <person name="Mckernan K.J."/>
            <person name="Helbert Y."/>
            <person name="Kane L.T."/>
            <person name="Ebling H."/>
            <person name="Zhang L."/>
            <person name="Liu B."/>
            <person name="Eaton Z."/>
            <person name="Mclaughlin S."/>
            <person name="Kingan S."/>
            <person name="Baybayan P."/>
            <person name="Concepcion G."/>
            <person name="Jordan M."/>
            <person name="Riva A."/>
            <person name="Barbazuk W."/>
            <person name="Harkins T."/>
        </authorList>
    </citation>
    <scope>NUCLEOTIDE SEQUENCE [LARGE SCALE GENOMIC DNA]</scope>
    <source>
        <strain evidence="8">cv. Jamaican Lion 4</strain>
        <tissue evidence="7">Leaf</tissue>
    </source>
</reference>
<evidence type="ECO:0000259" key="6">
    <source>
        <dbReference type="Pfam" id="PF26168"/>
    </source>
</evidence>
<dbReference type="Pfam" id="PF26168">
    <property type="entry name" value="Glyco_transf_N"/>
    <property type="match status" value="1"/>
</dbReference>
<keyword evidence="8" id="KW-1185">Reference proteome</keyword>
<keyword evidence="3" id="KW-0328">Glycosyltransferase</keyword>
<dbReference type="InterPro" id="IPR002213">
    <property type="entry name" value="UDP_glucos_trans"/>
</dbReference>
<sequence>MRSSALKLKEQKTNIPQVPSMATSEDHSSKQHSLSSSSPVVVVMVPFPAQSHLNQLLQLSHVVTSLYDIPVHYVSSALHNSQVKSRASTLLHHSPKIHFHDFPTPYFLSPKPTKTPDNFPSHLIPAFEASVHLRQPFSALLTKLSTTARRVVVIHDNLMSYVVQDTASLAPNSEEYVFHCISSISRFSSIRDAMGIGFEADQDNQPKVPSLKGCLDPRFIAFKDKQMPFMRRNKSGHLYNACRFMERDFLEFILEKEREKDESVKIWAIGPLETVTTFKKIPLNSINNVSEKVYCLEWLEKQKPKSVLYISFGTTTFLEDKQIEEIAIGLEKSKVNFIWVLRDADRGDVFDDQKVGGRQLPKGFEESIKGKGLVVREWVPQLEILGHPSTGGFMSHCGWNSCLESMSLGVPLLAWPMHSDQPMNAALVTEFIKVGLKVREWEKRDELVSSSVIENVVKRLMASNEGDEIRKTAEELGGELRKATAEGGISRIELDSFISHITR</sequence>
<dbReference type="Pfam" id="PF00201">
    <property type="entry name" value="UDPGT"/>
    <property type="match status" value="1"/>
</dbReference>
<dbReference type="FunFam" id="3.40.50.2000:FF:000060">
    <property type="entry name" value="Glycosyltransferase"/>
    <property type="match status" value="1"/>
</dbReference>
<feature type="domain" description="Glycosyltransferase N-terminal" evidence="6">
    <location>
        <begin position="39"/>
        <end position="273"/>
    </location>
</feature>
<evidence type="ECO:0000313" key="7">
    <source>
        <dbReference type="EMBL" id="KAF4356181.1"/>
    </source>
</evidence>
<evidence type="ECO:0000313" key="8">
    <source>
        <dbReference type="Proteomes" id="UP000583929"/>
    </source>
</evidence>
<dbReference type="GO" id="GO:1901137">
    <property type="term" value="P:carbohydrate derivative biosynthetic process"/>
    <property type="evidence" value="ECO:0007669"/>
    <property type="project" value="UniProtKB-ARBA"/>
</dbReference>
<dbReference type="GO" id="GO:0008194">
    <property type="term" value="F:UDP-glycosyltransferase activity"/>
    <property type="evidence" value="ECO:0007669"/>
    <property type="project" value="InterPro"/>
</dbReference>
<comment type="caution">
    <text evidence="7">The sequence shown here is derived from an EMBL/GenBank/DDBJ whole genome shotgun (WGS) entry which is preliminary data.</text>
</comment>
<feature type="region of interest" description="Disordered" evidence="5">
    <location>
        <begin position="1"/>
        <end position="33"/>
    </location>
</feature>
<evidence type="ECO:0000256" key="3">
    <source>
        <dbReference type="RuleBase" id="RU003718"/>
    </source>
</evidence>
<dbReference type="EC" id="2.4.1.-" evidence="4"/>